<sequence>MDAVNKSFDRQHLQALTSLYNIKWINNHTFWVDNKEAIVVYNIDSKKIEYFLSYPKNAKHIHFNDKASAIVYLEGYDLYISQLNREPVKIENGSKEGIVLGQAVHRSEFGIVDGIFWSPTGNSVAFYRMDETMVTDYPLVNINRRVAQTENIKYPMAGMKSHEVTVGVYDLDTGDLVYMQTGEPKEKYLTNVAWSGDEQNILIAVLNRAQNHMKMEVYDSKTGHFVKELFEEKSDTWVEPENPALFLPASPNQFVWQSERDGYNHLYLYDINKGLKKQLTAGQWVVTSVLGLDIKSKYLFFEATKDGGVLNRHLYKVSLSNGRISRITSEMGTHVTSVSKSGNRVIDMYSNLETPRIIQLLDVKKRSSVQLHEAKDPFLGYRMGRIVMDTIKAADGKTDLYSRMILPPDFDASKKYPVVVYVYGGPHAQLVKNSWLGAARMWQLYMAQQGYIAFTMDNRGTPDRGCEFEKVIHRQLGEVEAADQMQGVKYLQSLPYVDENRIGVHGWSFGGFMTINLMEKYPDVFKVGVSGGPVTDWKYYEIMYGERYMDLPEENKKGYEMTNLNMRTKNLKGRLLVIHGAIDPTVVWQHSLYFIEQCIKNRKQVDYFVYPRHEHNVRGADRVHLMQKVTNYFNDFL</sequence>
<dbReference type="InterPro" id="IPR001375">
    <property type="entry name" value="Peptidase_S9_cat"/>
</dbReference>
<protein>
    <submittedName>
        <fullName evidence="3">Prolyl tripeptidyl peptidase</fullName>
    </submittedName>
</protein>
<dbReference type="GO" id="GO:0008236">
    <property type="term" value="F:serine-type peptidase activity"/>
    <property type="evidence" value="ECO:0007669"/>
    <property type="project" value="InterPro"/>
</dbReference>
<keyword evidence="4" id="KW-1185">Reference proteome</keyword>
<dbReference type="InterPro" id="IPR002469">
    <property type="entry name" value="Peptidase_S9B_N"/>
</dbReference>
<name>W7Y053_9BACT</name>
<evidence type="ECO:0000259" key="1">
    <source>
        <dbReference type="Pfam" id="PF00326"/>
    </source>
</evidence>
<dbReference type="AlphaFoldDB" id="W7Y053"/>
<dbReference type="GO" id="GO:0008239">
    <property type="term" value="F:dipeptidyl-peptidase activity"/>
    <property type="evidence" value="ECO:0007669"/>
    <property type="project" value="TreeGrafter"/>
</dbReference>
<dbReference type="Gene3D" id="2.140.10.30">
    <property type="entry name" value="Dipeptidylpeptidase IV, N-terminal domain"/>
    <property type="match status" value="1"/>
</dbReference>
<dbReference type="Pfam" id="PF00326">
    <property type="entry name" value="Peptidase_S9"/>
    <property type="match status" value="1"/>
</dbReference>
<proteinExistence type="predicted"/>
<accession>W7Y053</accession>
<dbReference type="InterPro" id="IPR050278">
    <property type="entry name" value="Serine_Prot_S9B/DPPIV"/>
</dbReference>
<dbReference type="PANTHER" id="PTHR11731">
    <property type="entry name" value="PROTEASE FAMILY S9B,C DIPEPTIDYL-PEPTIDASE IV-RELATED"/>
    <property type="match status" value="1"/>
</dbReference>
<organism evidence="3 4">
    <name type="scientific">Saccharicrinis fermentans DSM 9555 = JCM 21142</name>
    <dbReference type="NCBI Taxonomy" id="869213"/>
    <lineage>
        <taxon>Bacteria</taxon>
        <taxon>Pseudomonadati</taxon>
        <taxon>Bacteroidota</taxon>
        <taxon>Bacteroidia</taxon>
        <taxon>Marinilabiliales</taxon>
        <taxon>Marinilabiliaceae</taxon>
        <taxon>Saccharicrinis</taxon>
    </lineage>
</organism>
<comment type="caution">
    <text evidence="3">The sequence shown here is derived from an EMBL/GenBank/DDBJ whole genome shotgun (WGS) entry which is preliminary data.</text>
</comment>
<dbReference type="Proteomes" id="UP000019402">
    <property type="component" value="Unassembled WGS sequence"/>
</dbReference>
<dbReference type="InterPro" id="IPR029058">
    <property type="entry name" value="AB_hydrolase_fold"/>
</dbReference>
<dbReference type="PANTHER" id="PTHR11731:SF193">
    <property type="entry name" value="DIPEPTIDYL PEPTIDASE 9"/>
    <property type="match status" value="1"/>
</dbReference>
<evidence type="ECO:0000313" key="4">
    <source>
        <dbReference type="Proteomes" id="UP000019402"/>
    </source>
</evidence>
<dbReference type="EMBL" id="BAMD01000041">
    <property type="protein sequence ID" value="GAF04295.1"/>
    <property type="molecule type" value="Genomic_DNA"/>
</dbReference>
<dbReference type="SUPFAM" id="SSF53474">
    <property type="entry name" value="alpha/beta-Hydrolases"/>
    <property type="match status" value="1"/>
</dbReference>
<dbReference type="eggNOG" id="COG1506">
    <property type="taxonomic scope" value="Bacteria"/>
</dbReference>
<dbReference type="GO" id="GO:0006508">
    <property type="term" value="P:proteolysis"/>
    <property type="evidence" value="ECO:0007669"/>
    <property type="project" value="InterPro"/>
</dbReference>
<reference evidence="3 4" key="1">
    <citation type="journal article" date="2014" name="Genome Announc.">
        <title>Draft Genome Sequence of Cytophaga fermentans JCM 21142T, a Facultative Anaerobe Isolated from Marine Mud.</title>
        <authorList>
            <person name="Starns D."/>
            <person name="Oshima K."/>
            <person name="Suda W."/>
            <person name="Iino T."/>
            <person name="Yuki M."/>
            <person name="Inoue J."/>
            <person name="Kitamura K."/>
            <person name="Iida T."/>
            <person name="Darby A."/>
            <person name="Hattori M."/>
            <person name="Ohkuma M."/>
        </authorList>
    </citation>
    <scope>NUCLEOTIDE SEQUENCE [LARGE SCALE GENOMIC DNA]</scope>
    <source>
        <strain evidence="3 4">JCM 21142</strain>
    </source>
</reference>
<gene>
    <name evidence="3" type="ORF">JCM21142_72992</name>
</gene>
<feature type="domain" description="Dipeptidylpeptidase IV N-terminal" evidence="2">
    <location>
        <begin position="36"/>
        <end position="355"/>
    </location>
</feature>
<evidence type="ECO:0000259" key="2">
    <source>
        <dbReference type="Pfam" id="PF00930"/>
    </source>
</evidence>
<dbReference type="Gene3D" id="3.40.50.1820">
    <property type="entry name" value="alpha/beta hydrolase"/>
    <property type="match status" value="1"/>
</dbReference>
<dbReference type="STRING" id="869213.GCA_000517085_01294"/>
<evidence type="ECO:0000313" key="3">
    <source>
        <dbReference type="EMBL" id="GAF04295.1"/>
    </source>
</evidence>
<feature type="domain" description="Peptidase S9 prolyl oligopeptidase catalytic" evidence="1">
    <location>
        <begin position="443"/>
        <end position="635"/>
    </location>
</feature>
<dbReference type="Pfam" id="PF00930">
    <property type="entry name" value="DPPIV_N"/>
    <property type="match status" value="1"/>
</dbReference>
<dbReference type="SUPFAM" id="SSF82171">
    <property type="entry name" value="DPP6 N-terminal domain-like"/>
    <property type="match status" value="1"/>
</dbReference>